<proteinExistence type="inferred from homology"/>
<evidence type="ECO:0000256" key="4">
    <source>
        <dbReference type="ARBA" id="ARBA00023239"/>
    </source>
</evidence>
<dbReference type="Proteomes" id="UP000887563">
    <property type="component" value="Unplaced"/>
</dbReference>
<comment type="catalytic activity">
    <reaction evidence="1">
        <text>(4aS,6R)-4a-hydroxy-L-erythro-5,6,7,8-tetrahydrobiopterin = (6R)-L-erythro-6,7-dihydrobiopterin + H2O</text>
        <dbReference type="Rhea" id="RHEA:11920"/>
        <dbReference type="ChEBI" id="CHEBI:15377"/>
        <dbReference type="ChEBI" id="CHEBI:15642"/>
        <dbReference type="ChEBI" id="CHEBI:43120"/>
        <dbReference type="EC" id="4.2.1.96"/>
    </reaction>
</comment>
<keyword evidence="4" id="KW-0456">Lyase</keyword>
<keyword evidence="7" id="KW-0812">Transmembrane</keyword>
<dbReference type="WBParaSite" id="Minc3s00546g14064">
    <property type="protein sequence ID" value="Minc3s00546g14064"/>
    <property type="gene ID" value="Minc3s00546g14064"/>
</dbReference>
<dbReference type="PANTHER" id="PTHR12599:SF0">
    <property type="entry name" value="PTERIN-4-ALPHA-CARBINOLAMINE DEHYDRATASE"/>
    <property type="match status" value="1"/>
</dbReference>
<feature type="compositionally biased region" description="Polar residues" evidence="6">
    <location>
        <begin position="687"/>
        <end position="700"/>
    </location>
</feature>
<evidence type="ECO:0000256" key="1">
    <source>
        <dbReference type="ARBA" id="ARBA00001554"/>
    </source>
</evidence>
<reference evidence="9" key="1">
    <citation type="submission" date="2022-11" db="UniProtKB">
        <authorList>
            <consortium name="WormBaseParasite"/>
        </authorList>
    </citation>
    <scope>IDENTIFICATION</scope>
</reference>
<organism evidence="8 9">
    <name type="scientific">Meloidogyne incognita</name>
    <name type="common">Southern root-knot nematode worm</name>
    <name type="synonym">Oxyuris incognita</name>
    <dbReference type="NCBI Taxonomy" id="6306"/>
    <lineage>
        <taxon>Eukaryota</taxon>
        <taxon>Metazoa</taxon>
        <taxon>Ecdysozoa</taxon>
        <taxon>Nematoda</taxon>
        <taxon>Chromadorea</taxon>
        <taxon>Rhabditida</taxon>
        <taxon>Tylenchina</taxon>
        <taxon>Tylenchomorpha</taxon>
        <taxon>Tylenchoidea</taxon>
        <taxon>Meloidogynidae</taxon>
        <taxon>Meloidogyninae</taxon>
        <taxon>Meloidogyne</taxon>
        <taxon>Meloidogyne incognita group</taxon>
    </lineage>
</organism>
<keyword evidence="8" id="KW-1185">Reference proteome</keyword>
<dbReference type="PANTHER" id="PTHR12599">
    <property type="entry name" value="PTERIN-4-ALPHA-CARBINOLAMINE DEHYDRATASE"/>
    <property type="match status" value="1"/>
</dbReference>
<name>A0A914LI44_MELIC</name>
<keyword evidence="7" id="KW-0472">Membrane</keyword>
<evidence type="ECO:0000313" key="9">
    <source>
        <dbReference type="WBParaSite" id="Minc3s00546g14064"/>
    </source>
</evidence>
<dbReference type="Pfam" id="PF01329">
    <property type="entry name" value="Pterin_4a"/>
    <property type="match status" value="1"/>
</dbReference>
<evidence type="ECO:0000256" key="7">
    <source>
        <dbReference type="SAM" id="Phobius"/>
    </source>
</evidence>
<feature type="compositionally biased region" description="Basic and acidic residues" evidence="6">
    <location>
        <begin position="675"/>
        <end position="686"/>
    </location>
</feature>
<feature type="compositionally biased region" description="Basic and acidic residues" evidence="6">
    <location>
        <begin position="597"/>
        <end position="640"/>
    </location>
</feature>
<dbReference type="NCBIfam" id="NF002020">
    <property type="entry name" value="PRK00823.1-5"/>
    <property type="match status" value="1"/>
</dbReference>
<feature type="compositionally biased region" description="Polar residues" evidence="6">
    <location>
        <begin position="648"/>
        <end position="663"/>
    </location>
</feature>
<accession>A0A914LI44</accession>
<dbReference type="Gene3D" id="3.30.1360.20">
    <property type="entry name" value="Transcriptional coactivator/pterin dehydratase"/>
    <property type="match status" value="1"/>
</dbReference>
<comment type="similarity">
    <text evidence="2">Belongs to the pterin-4-alpha-carbinolamine dehydratase family.</text>
</comment>
<dbReference type="EC" id="4.2.1.96" evidence="3"/>
<dbReference type="InterPro" id="IPR001533">
    <property type="entry name" value="Pterin_deHydtase"/>
</dbReference>
<evidence type="ECO:0000313" key="8">
    <source>
        <dbReference type="Proteomes" id="UP000887563"/>
    </source>
</evidence>
<protein>
    <recommendedName>
        <fullName evidence="3">4a-hydroxytetrahydrobiopterin dehydratase</fullName>
        <ecNumber evidence="3">4.2.1.96</ecNumber>
    </recommendedName>
    <alternativeName>
        <fullName evidence="5">4-alpha-hydroxy-tetrahydropterin dehydratase</fullName>
    </alternativeName>
</protein>
<feature type="transmembrane region" description="Helical" evidence="7">
    <location>
        <begin position="564"/>
        <end position="584"/>
    </location>
</feature>
<dbReference type="GO" id="GO:0008124">
    <property type="term" value="F:4-alpha-hydroxytetrahydrobiopterin dehydratase activity"/>
    <property type="evidence" value="ECO:0007669"/>
    <property type="project" value="UniProtKB-EC"/>
</dbReference>
<evidence type="ECO:0000256" key="2">
    <source>
        <dbReference type="ARBA" id="ARBA00006472"/>
    </source>
</evidence>
<evidence type="ECO:0000256" key="6">
    <source>
        <dbReference type="SAM" id="MobiDB-lite"/>
    </source>
</evidence>
<feature type="region of interest" description="Disordered" evidence="6">
    <location>
        <begin position="592"/>
        <end position="700"/>
    </location>
</feature>
<sequence length="700" mass="77566">MFSSLKQNLFIINPIPYNRLNTNKILCFPASRQVNDRSEMKSKSYIALAVTILLLLLLGGKVNNTTATANEGEENEVLQAEQKERKVGLGNHILKKDKVLLAKGTRDATSQEDYEKYMKLLPDACDVEFDEENEYIIISYSKNSKAAQNGCTLDLSTAIDNKIVFKTFLKNDNNGGPKGCVKIFDKKTLDSYYNDNVLPFAYSHPLVLENLKEGPMQGKSGEGCNSKICLENTCIEKTALELRWNSYLLDSTLQLQAICLTINPIGSPSAKSTMEGMEVFSTKPVYPTVKVERTKYSVRFHNDQIDFPEYNCTPQYSASVLTPVTWEIIGHDLKEHLLVFHLLPQKASRIIQWGPNEFQKTEPKVKPFLPKGPECEELQILFSMDHYGLLIVDPPTTPTTTTTTTTTTSTTISTNTTTKRTNLKQPPKSSATTIIIKLIDTTTTSKHFLSFSVQQNNNTKTTKTKNMSSPLLTPEQRSNLLQPLITEKGWKITPGRDAIQKEFKFDDFNEAFGFMTRIALKADKMNHHPEWFNVYNKVDITLSSHDVKGISERDVKLATFIEKLIVVVLLLCSSCGGAIVYFVFLKKGGGDGADDEDKSKMGDNKSTKSKRDDDGTKSKNDKGTKSQNDKGTKSQNDKGTKSKGGGDNNTKSLTSMNDKTTNSAAAGGGGVTSSRVKDAEEGDNKKGTSTAIDNTASLEL</sequence>
<dbReference type="AlphaFoldDB" id="A0A914LI44"/>
<dbReference type="GO" id="GO:0006729">
    <property type="term" value="P:tetrahydrobiopterin biosynthetic process"/>
    <property type="evidence" value="ECO:0007669"/>
    <property type="project" value="InterPro"/>
</dbReference>
<evidence type="ECO:0000256" key="3">
    <source>
        <dbReference type="ARBA" id="ARBA00013252"/>
    </source>
</evidence>
<dbReference type="CDD" id="cd00914">
    <property type="entry name" value="PCD_DCoH_subfamily_b"/>
    <property type="match status" value="1"/>
</dbReference>
<dbReference type="InterPro" id="IPR036428">
    <property type="entry name" value="PCD_sf"/>
</dbReference>
<evidence type="ECO:0000256" key="5">
    <source>
        <dbReference type="ARBA" id="ARBA00030497"/>
    </source>
</evidence>
<dbReference type="NCBIfam" id="NF002018">
    <property type="entry name" value="PRK00823.1-3"/>
    <property type="match status" value="1"/>
</dbReference>
<keyword evidence="7" id="KW-1133">Transmembrane helix</keyword>
<dbReference type="SUPFAM" id="SSF55248">
    <property type="entry name" value="PCD-like"/>
    <property type="match status" value="1"/>
</dbReference>
<dbReference type="HAMAP" id="MF_00434">
    <property type="entry name" value="Pterin_4_alpha"/>
    <property type="match status" value="1"/>
</dbReference>